<reference evidence="2" key="1">
    <citation type="journal article" date="2019" name="Int. J. Syst. Evol. Microbiol.">
        <title>The Global Catalogue of Microorganisms (GCM) 10K type strain sequencing project: providing services to taxonomists for standard genome sequencing and annotation.</title>
        <authorList>
            <consortium name="The Broad Institute Genomics Platform"/>
            <consortium name="The Broad Institute Genome Sequencing Center for Infectious Disease"/>
            <person name="Wu L."/>
            <person name="Ma J."/>
        </authorList>
    </citation>
    <scope>NUCLEOTIDE SEQUENCE [LARGE SCALE GENOMIC DNA]</scope>
    <source>
        <strain evidence="2">CCUG 55131</strain>
    </source>
</reference>
<protein>
    <submittedName>
        <fullName evidence="1">Uncharacterized protein</fullName>
    </submittedName>
</protein>
<name>A0ABW5ACH7_9RHOB</name>
<accession>A0ABW5ACH7</accession>
<organism evidence="1 2">
    <name type="scientific">Rhodobacter lacus</name>
    <dbReference type="NCBI Taxonomy" id="1641972"/>
    <lineage>
        <taxon>Bacteria</taxon>
        <taxon>Pseudomonadati</taxon>
        <taxon>Pseudomonadota</taxon>
        <taxon>Alphaproteobacteria</taxon>
        <taxon>Rhodobacterales</taxon>
        <taxon>Rhodobacter group</taxon>
        <taxon>Rhodobacter</taxon>
    </lineage>
</organism>
<keyword evidence="2" id="KW-1185">Reference proteome</keyword>
<dbReference type="Proteomes" id="UP001597413">
    <property type="component" value="Unassembled WGS sequence"/>
</dbReference>
<proteinExistence type="predicted"/>
<dbReference type="RefSeq" id="WP_377392783.1">
    <property type="nucleotide sequence ID" value="NZ_JBHUIX010000014.1"/>
</dbReference>
<dbReference type="EMBL" id="JBHUIX010000014">
    <property type="protein sequence ID" value="MFD2175624.1"/>
    <property type="molecule type" value="Genomic_DNA"/>
</dbReference>
<comment type="caution">
    <text evidence="1">The sequence shown here is derived from an EMBL/GenBank/DDBJ whole genome shotgun (WGS) entry which is preliminary data.</text>
</comment>
<evidence type="ECO:0000313" key="2">
    <source>
        <dbReference type="Proteomes" id="UP001597413"/>
    </source>
</evidence>
<evidence type="ECO:0000313" key="1">
    <source>
        <dbReference type="EMBL" id="MFD2175624.1"/>
    </source>
</evidence>
<gene>
    <name evidence="1" type="ORF">ACFSM0_16140</name>
</gene>
<sequence>MEFLPNDILDGLQQARRRETKRPLRLSVHAAGKVWPVLRRWVGGFSLDAEGVSKLRGHVDLYEGPRHVSTALIMASEVEGSELLCTTKRETPVRQGPALDFVRDENAPAGYLPSA</sequence>